<evidence type="ECO:0000313" key="1">
    <source>
        <dbReference type="EMBL" id="KAJ4318386.1"/>
    </source>
</evidence>
<dbReference type="InterPro" id="IPR011990">
    <property type="entry name" value="TPR-like_helical_dom_sf"/>
</dbReference>
<dbReference type="Gene3D" id="1.25.40.10">
    <property type="entry name" value="Tetratricopeptide repeat domain"/>
    <property type="match status" value="1"/>
</dbReference>
<dbReference type="SUPFAM" id="SSF48452">
    <property type="entry name" value="TPR-like"/>
    <property type="match status" value="1"/>
</dbReference>
<dbReference type="Proteomes" id="UP001140502">
    <property type="component" value="Unassembled WGS sequence"/>
</dbReference>
<dbReference type="AlphaFoldDB" id="A0A9W8WB21"/>
<evidence type="ECO:0000313" key="2">
    <source>
        <dbReference type="Proteomes" id="UP001140502"/>
    </source>
</evidence>
<proteinExistence type="predicted"/>
<gene>
    <name evidence="1" type="ORF">N0V84_006896</name>
</gene>
<dbReference type="EMBL" id="JAPEUR010000142">
    <property type="protein sequence ID" value="KAJ4318386.1"/>
    <property type="molecule type" value="Genomic_DNA"/>
</dbReference>
<reference evidence="1" key="1">
    <citation type="submission" date="2022-10" db="EMBL/GenBank/DDBJ databases">
        <title>Tapping the CABI collections for fungal endophytes: first genome assemblies for Collariella, Neodidymelliopsis, Ascochyta clinopodiicola, Didymella pomorum, Didymosphaeria variabile, Neocosmospora piperis and Neocucurbitaria cava.</title>
        <authorList>
            <person name="Hill R."/>
        </authorList>
    </citation>
    <scope>NUCLEOTIDE SEQUENCE</scope>
    <source>
        <strain evidence="1">IMI 366586</strain>
    </source>
</reference>
<organism evidence="1 2">
    <name type="scientific">Fusarium piperis</name>
    <dbReference type="NCBI Taxonomy" id="1435070"/>
    <lineage>
        <taxon>Eukaryota</taxon>
        <taxon>Fungi</taxon>
        <taxon>Dikarya</taxon>
        <taxon>Ascomycota</taxon>
        <taxon>Pezizomycotina</taxon>
        <taxon>Sordariomycetes</taxon>
        <taxon>Hypocreomycetidae</taxon>
        <taxon>Hypocreales</taxon>
        <taxon>Nectriaceae</taxon>
        <taxon>Fusarium</taxon>
        <taxon>Fusarium solani species complex</taxon>
    </lineage>
</organism>
<comment type="caution">
    <text evidence="1">The sequence shown here is derived from an EMBL/GenBank/DDBJ whole genome shotgun (WGS) entry which is preliminary data.</text>
</comment>
<accession>A0A9W8WB21</accession>
<name>A0A9W8WB21_9HYPO</name>
<sequence>MGERFCESDNLTLEATMSVATSILVFQRQPGKAKELAEEVKRRSEEWNGPDHRVTLGALTSLGMIWGRTGYYSEARRCFQTVKEHAKNLFGETAGDALNELAIGDTYAAEQNYVEAEKQYLLAKKKSDELSEPIMERAVCISLFRVYVAQRRLEEAWPLTVQVIKTIPLAGVLRVNKVWVTLGVLVLLNMALSSISTGFDIVIGVSVATVLLARWL</sequence>
<keyword evidence="2" id="KW-1185">Reference proteome</keyword>
<protein>
    <submittedName>
        <fullName evidence="1">Uncharacterized protein</fullName>
    </submittedName>
</protein>